<protein>
    <recommendedName>
        <fullName evidence="18">Receptor-like serine/threonine-protein kinase</fullName>
        <ecNumber evidence="18">2.7.11.1</ecNumber>
    </recommendedName>
</protein>
<dbReference type="Proteomes" id="UP001642360">
    <property type="component" value="Unassembled WGS sequence"/>
</dbReference>
<dbReference type="InterPro" id="IPR011009">
    <property type="entry name" value="Kinase-like_dom_sf"/>
</dbReference>
<evidence type="ECO:0000256" key="2">
    <source>
        <dbReference type="ARBA" id="ARBA00022527"/>
    </source>
</evidence>
<feature type="chain" id="PRO_5044850886" description="Receptor-like serine/threonine-protein kinase" evidence="21">
    <location>
        <begin position="22"/>
        <end position="800"/>
    </location>
</feature>
<keyword evidence="12 20" id="KW-0472">Membrane</keyword>
<evidence type="ECO:0000256" key="9">
    <source>
        <dbReference type="ARBA" id="ARBA00022777"/>
    </source>
</evidence>
<keyword evidence="9 18" id="KW-0418">Kinase</keyword>
<dbReference type="SMART" id="SM00220">
    <property type="entry name" value="S_TKc"/>
    <property type="match status" value="1"/>
</dbReference>
<keyword evidence="8 18" id="KW-0547">Nucleotide-binding</keyword>
<dbReference type="AlphaFoldDB" id="A0ABC8UVA8"/>
<keyword evidence="10 18" id="KW-0067">ATP-binding</keyword>
<evidence type="ECO:0000256" key="15">
    <source>
        <dbReference type="ARBA" id="ARBA00023180"/>
    </source>
</evidence>
<keyword evidence="7" id="KW-0430">Lectin</keyword>
<dbReference type="InterPro" id="IPR036426">
    <property type="entry name" value="Bulb-type_lectin_dom_sf"/>
</dbReference>
<dbReference type="SUPFAM" id="SSF56112">
    <property type="entry name" value="Protein kinase-like (PK-like)"/>
    <property type="match status" value="1"/>
</dbReference>
<evidence type="ECO:0000313" key="24">
    <source>
        <dbReference type="EMBL" id="CAK9185005.1"/>
    </source>
</evidence>
<dbReference type="PROSITE" id="PS00107">
    <property type="entry name" value="PROTEIN_KINASE_ATP"/>
    <property type="match status" value="1"/>
</dbReference>
<feature type="signal peptide" evidence="21">
    <location>
        <begin position="1"/>
        <end position="21"/>
    </location>
</feature>
<evidence type="ECO:0000256" key="14">
    <source>
        <dbReference type="ARBA" id="ARBA00023170"/>
    </source>
</evidence>
<keyword evidence="3" id="KW-0245">EGF-like domain</keyword>
<evidence type="ECO:0000256" key="13">
    <source>
        <dbReference type="ARBA" id="ARBA00023157"/>
    </source>
</evidence>
<dbReference type="GO" id="GO:0016020">
    <property type="term" value="C:membrane"/>
    <property type="evidence" value="ECO:0007669"/>
    <property type="project" value="UniProtKB-SubCell"/>
</dbReference>
<evidence type="ECO:0000256" key="1">
    <source>
        <dbReference type="ARBA" id="ARBA00004479"/>
    </source>
</evidence>
<evidence type="ECO:0000256" key="11">
    <source>
        <dbReference type="ARBA" id="ARBA00022989"/>
    </source>
</evidence>
<dbReference type="CDD" id="cd14066">
    <property type="entry name" value="STKc_IRAK"/>
    <property type="match status" value="1"/>
</dbReference>
<sequence length="800" mass="89889">MASAINYLVFFSLLLFSPTLAMANIALTSSLSAINDNSSWNSPSGDFAFGFHQLNNTDTFLLAIWYAKIPDETIVWHANLTNPIQRGSRLELKTTGLVLNDPQDRTIWMAEEPDGTVSDAAMLDSGNFVLLNSNSVEVWESFKNPTDTILPTQLLEWGGKLYSRLNEANYSKGRFELQYFSKGDIKLYPVAWPSEYPYDESYYSISTSNTTNSSESGLKLVFGESGEIYIEKRNGGRVQLSWQTVAPPRVNYYYRATLDFDGVFRQYAYPNDSAGDRRWSVLRYIPENICFQLTHTQQGSGVCGFNSYCNQTSGTPSCHCPPGYSPIDPNNQFGGCKPNFAQGCGVDDQSVDPEELYYFQKLQGLNWPFGDYDRLEPYNQTDCEQSCLHDCLCAAAIFDGLNSICWKKKLPLANGRFQRGSLVLIKVRRDVSSVPGMPNIPSYRSGNTKTEKQILLGSLGSSMFFNVLFLVLIARIVLLRRKKKRPAKDPAVIEPNLRLFSFKELKEATDGFKDELGRGSSGCVYKGVLKSGSRNLVAVKKLNKLSSEGEREFKSEVDAIGKTHHKNLVQLLGYCHEGSHQLLVYEFMSNGSLSTFLFGSPRTNWTQRSSVAIGIATGLVYLHEECKSTIIHCDIKPQNILLDESFTPRISDFGLSKTLMMDQSRTCTAIRGTKGYVAPEWFKNVPVTVKVDVYSFGVVLLEIICGRRGVEMEFGEEERAILTDWAYTCYMEGRLDCLLENEDLGLCDMAMLRRWVMTAIWCIQENPSKRPTMKTVVQMLEGYVEVPLPPFAPTSFSSAY</sequence>
<evidence type="ECO:0000256" key="18">
    <source>
        <dbReference type="PIRNR" id="PIRNR000641"/>
    </source>
</evidence>
<dbReference type="Pfam" id="PF01453">
    <property type="entry name" value="B_lectin"/>
    <property type="match status" value="1"/>
</dbReference>
<evidence type="ECO:0000256" key="8">
    <source>
        <dbReference type="ARBA" id="ARBA00022741"/>
    </source>
</evidence>
<keyword evidence="11 20" id="KW-1133">Transmembrane helix</keyword>
<evidence type="ECO:0000256" key="4">
    <source>
        <dbReference type="ARBA" id="ARBA00022679"/>
    </source>
</evidence>
<dbReference type="PROSITE" id="PS50011">
    <property type="entry name" value="PROTEIN_KINASE_DOM"/>
    <property type="match status" value="1"/>
</dbReference>
<dbReference type="EC" id="2.7.11.1" evidence="18"/>
<dbReference type="Gene3D" id="2.90.10.10">
    <property type="entry name" value="Bulb-type lectin domain"/>
    <property type="match status" value="2"/>
</dbReference>
<keyword evidence="5 20" id="KW-0812">Transmembrane</keyword>
<name>A0ABC8UVA8_9AQUA</name>
<comment type="catalytic activity">
    <reaction evidence="17 18">
        <text>L-seryl-[protein] + ATP = O-phospho-L-seryl-[protein] + ADP + H(+)</text>
        <dbReference type="Rhea" id="RHEA:17989"/>
        <dbReference type="Rhea" id="RHEA-COMP:9863"/>
        <dbReference type="Rhea" id="RHEA-COMP:11604"/>
        <dbReference type="ChEBI" id="CHEBI:15378"/>
        <dbReference type="ChEBI" id="CHEBI:29999"/>
        <dbReference type="ChEBI" id="CHEBI:30616"/>
        <dbReference type="ChEBI" id="CHEBI:83421"/>
        <dbReference type="ChEBI" id="CHEBI:456216"/>
        <dbReference type="EC" id="2.7.11.1"/>
    </reaction>
</comment>
<dbReference type="SUPFAM" id="SSF51110">
    <property type="entry name" value="alpha-D-mannose-specific plant lectins"/>
    <property type="match status" value="1"/>
</dbReference>
<dbReference type="SMART" id="SM00108">
    <property type="entry name" value="B_lectin"/>
    <property type="match status" value="1"/>
</dbReference>
<evidence type="ECO:0000259" key="22">
    <source>
        <dbReference type="PROSITE" id="PS50011"/>
    </source>
</evidence>
<dbReference type="PANTHER" id="PTHR47976:SF78">
    <property type="entry name" value="RECEPTOR-LIKE SERINE_THREONINE-PROTEIN KINASE"/>
    <property type="match status" value="1"/>
</dbReference>
<dbReference type="PROSITE" id="PS00108">
    <property type="entry name" value="PROTEIN_KINASE_ST"/>
    <property type="match status" value="1"/>
</dbReference>
<evidence type="ECO:0000256" key="7">
    <source>
        <dbReference type="ARBA" id="ARBA00022734"/>
    </source>
</evidence>
<dbReference type="Gene3D" id="3.30.200.20">
    <property type="entry name" value="Phosphorylase Kinase, domain 1"/>
    <property type="match status" value="1"/>
</dbReference>
<keyword evidence="13" id="KW-1015">Disulfide bond</keyword>
<comment type="subcellular location">
    <subcellularLocation>
        <location evidence="1">Membrane</location>
        <topology evidence="1">Single-pass type I membrane protein</topology>
    </subcellularLocation>
</comment>
<comment type="similarity">
    <text evidence="18">Belongs to the protein kinase superfamily. Ser/Thr protein kinase family.</text>
</comment>
<dbReference type="CDD" id="cd00028">
    <property type="entry name" value="B_lectin"/>
    <property type="match status" value="1"/>
</dbReference>
<evidence type="ECO:0000256" key="6">
    <source>
        <dbReference type="ARBA" id="ARBA00022729"/>
    </source>
</evidence>
<evidence type="ECO:0000313" key="25">
    <source>
        <dbReference type="Proteomes" id="UP001642360"/>
    </source>
</evidence>
<gene>
    <name evidence="24" type="ORF">ILEXP_LOCUS55368</name>
</gene>
<feature type="transmembrane region" description="Helical" evidence="20">
    <location>
        <begin position="454"/>
        <end position="478"/>
    </location>
</feature>
<dbReference type="Pfam" id="PF08276">
    <property type="entry name" value="PAN_2"/>
    <property type="match status" value="1"/>
</dbReference>
<organism evidence="24 25">
    <name type="scientific">Ilex paraguariensis</name>
    <name type="common">yerba mate</name>
    <dbReference type="NCBI Taxonomy" id="185542"/>
    <lineage>
        <taxon>Eukaryota</taxon>
        <taxon>Viridiplantae</taxon>
        <taxon>Streptophyta</taxon>
        <taxon>Embryophyta</taxon>
        <taxon>Tracheophyta</taxon>
        <taxon>Spermatophyta</taxon>
        <taxon>Magnoliopsida</taxon>
        <taxon>eudicotyledons</taxon>
        <taxon>Gunneridae</taxon>
        <taxon>Pentapetalae</taxon>
        <taxon>asterids</taxon>
        <taxon>campanulids</taxon>
        <taxon>Aquifoliales</taxon>
        <taxon>Aquifoliaceae</taxon>
        <taxon>Ilex</taxon>
    </lineage>
</organism>
<proteinExistence type="inferred from homology"/>
<keyword evidence="4 18" id="KW-0808">Transferase</keyword>
<dbReference type="FunFam" id="1.10.510.10:FF:000237">
    <property type="entry name" value="G-type lectin S-receptor-like serine/threonine-protein kinase"/>
    <property type="match status" value="1"/>
</dbReference>
<dbReference type="PROSITE" id="PS50927">
    <property type="entry name" value="BULB_LECTIN"/>
    <property type="match status" value="1"/>
</dbReference>
<feature type="binding site" evidence="19">
    <location>
        <position position="541"/>
    </location>
    <ligand>
        <name>ATP</name>
        <dbReference type="ChEBI" id="CHEBI:30616"/>
    </ligand>
</feature>
<dbReference type="InterPro" id="IPR001480">
    <property type="entry name" value="Bulb-type_lectin_dom"/>
</dbReference>
<dbReference type="PIRSF" id="PIRSF000641">
    <property type="entry name" value="SRK"/>
    <property type="match status" value="1"/>
</dbReference>
<keyword evidence="25" id="KW-1185">Reference proteome</keyword>
<evidence type="ECO:0000256" key="3">
    <source>
        <dbReference type="ARBA" id="ARBA00022536"/>
    </source>
</evidence>
<dbReference type="Gene3D" id="1.10.510.10">
    <property type="entry name" value="Transferase(Phosphotransferase) domain 1"/>
    <property type="match status" value="1"/>
</dbReference>
<dbReference type="EMBL" id="CAUOFW020009168">
    <property type="protein sequence ID" value="CAK9185005.1"/>
    <property type="molecule type" value="Genomic_DNA"/>
</dbReference>
<keyword evidence="14" id="KW-0675">Receptor</keyword>
<dbReference type="InterPro" id="IPR017441">
    <property type="entry name" value="Protein_kinase_ATP_BS"/>
</dbReference>
<dbReference type="CDD" id="cd00053">
    <property type="entry name" value="EGF"/>
    <property type="match status" value="1"/>
</dbReference>
<dbReference type="InterPro" id="IPR051343">
    <property type="entry name" value="G-type_lectin_kinases/EP1-like"/>
</dbReference>
<comment type="catalytic activity">
    <reaction evidence="16 18">
        <text>L-threonyl-[protein] + ATP = O-phospho-L-threonyl-[protein] + ADP + H(+)</text>
        <dbReference type="Rhea" id="RHEA:46608"/>
        <dbReference type="Rhea" id="RHEA-COMP:11060"/>
        <dbReference type="Rhea" id="RHEA-COMP:11605"/>
        <dbReference type="ChEBI" id="CHEBI:15378"/>
        <dbReference type="ChEBI" id="CHEBI:30013"/>
        <dbReference type="ChEBI" id="CHEBI:30616"/>
        <dbReference type="ChEBI" id="CHEBI:61977"/>
        <dbReference type="ChEBI" id="CHEBI:456216"/>
        <dbReference type="EC" id="2.7.11.1"/>
    </reaction>
</comment>
<evidence type="ECO:0000256" key="17">
    <source>
        <dbReference type="ARBA" id="ARBA00048679"/>
    </source>
</evidence>
<evidence type="ECO:0000256" key="12">
    <source>
        <dbReference type="ARBA" id="ARBA00023136"/>
    </source>
</evidence>
<dbReference type="GO" id="GO:0004674">
    <property type="term" value="F:protein serine/threonine kinase activity"/>
    <property type="evidence" value="ECO:0007669"/>
    <property type="project" value="UniProtKB-KW"/>
</dbReference>
<feature type="domain" description="Bulb-type lectin" evidence="23">
    <location>
        <begin position="25"/>
        <end position="143"/>
    </location>
</feature>
<dbReference type="InterPro" id="IPR000719">
    <property type="entry name" value="Prot_kinase_dom"/>
</dbReference>
<dbReference type="FunFam" id="3.30.200.20:FF:000059">
    <property type="entry name" value="S-receptor-like serine/threonine-protein kinase"/>
    <property type="match status" value="1"/>
</dbReference>
<dbReference type="InterPro" id="IPR008271">
    <property type="entry name" value="Ser/Thr_kinase_AS"/>
</dbReference>
<evidence type="ECO:0000256" key="16">
    <source>
        <dbReference type="ARBA" id="ARBA00047899"/>
    </source>
</evidence>
<accession>A0ABC8UVA8</accession>
<dbReference type="GO" id="GO:0030246">
    <property type="term" value="F:carbohydrate binding"/>
    <property type="evidence" value="ECO:0007669"/>
    <property type="project" value="UniProtKB-KW"/>
</dbReference>
<evidence type="ECO:0000256" key="19">
    <source>
        <dbReference type="PROSITE-ProRule" id="PRU10141"/>
    </source>
</evidence>
<evidence type="ECO:0000256" key="21">
    <source>
        <dbReference type="SAM" id="SignalP"/>
    </source>
</evidence>
<keyword evidence="2 18" id="KW-0723">Serine/threonine-protein kinase</keyword>
<dbReference type="Pfam" id="PF00069">
    <property type="entry name" value="Pkinase"/>
    <property type="match status" value="1"/>
</dbReference>
<dbReference type="PANTHER" id="PTHR47976">
    <property type="entry name" value="G-TYPE LECTIN S-RECEPTOR-LIKE SERINE/THREONINE-PROTEIN KINASE SD2-5"/>
    <property type="match status" value="1"/>
</dbReference>
<evidence type="ECO:0000256" key="20">
    <source>
        <dbReference type="SAM" id="Phobius"/>
    </source>
</evidence>
<keyword evidence="6 21" id="KW-0732">Signal</keyword>
<comment type="caution">
    <text evidence="24">The sequence shown here is derived from an EMBL/GenBank/DDBJ whole genome shotgun (WGS) entry which is preliminary data.</text>
</comment>
<feature type="domain" description="Protein kinase" evidence="22">
    <location>
        <begin position="510"/>
        <end position="784"/>
    </location>
</feature>
<evidence type="ECO:0000259" key="23">
    <source>
        <dbReference type="PROSITE" id="PS50927"/>
    </source>
</evidence>
<dbReference type="FunFam" id="2.90.10.10:FF:000013">
    <property type="entry name" value="G-type lectin S-receptor-like serine/threonine-protein kinase LECRK1"/>
    <property type="match status" value="1"/>
</dbReference>
<reference evidence="24 25" key="1">
    <citation type="submission" date="2024-02" db="EMBL/GenBank/DDBJ databases">
        <authorList>
            <person name="Vignale AGUSTIN F."/>
            <person name="Sosa J E."/>
            <person name="Modenutti C."/>
        </authorList>
    </citation>
    <scope>NUCLEOTIDE SEQUENCE [LARGE SCALE GENOMIC DNA]</scope>
</reference>
<dbReference type="InterPro" id="IPR003609">
    <property type="entry name" value="Pan_app"/>
</dbReference>
<keyword evidence="15" id="KW-0325">Glycoprotein</keyword>
<dbReference type="GO" id="GO:0005524">
    <property type="term" value="F:ATP binding"/>
    <property type="evidence" value="ECO:0007669"/>
    <property type="project" value="UniProtKB-UniRule"/>
</dbReference>
<evidence type="ECO:0000256" key="5">
    <source>
        <dbReference type="ARBA" id="ARBA00022692"/>
    </source>
</evidence>
<dbReference type="InterPro" id="IPR024171">
    <property type="entry name" value="SRK-like_kinase"/>
</dbReference>
<evidence type="ECO:0000256" key="10">
    <source>
        <dbReference type="ARBA" id="ARBA00022840"/>
    </source>
</evidence>